<reference evidence="3 4" key="1">
    <citation type="submission" date="2020-02" db="EMBL/GenBank/DDBJ databases">
        <title>Genome assembly of a novel Clostridium senegalense strain.</title>
        <authorList>
            <person name="Gupta T.B."/>
            <person name="Jauregui R."/>
            <person name="Maclean P."/>
            <person name="Nawarathana A."/>
            <person name="Brightwell G."/>
        </authorList>
    </citation>
    <scope>NUCLEOTIDE SEQUENCE [LARGE SCALE GENOMIC DNA]</scope>
    <source>
        <strain evidence="3 4">AGRFS4</strain>
    </source>
</reference>
<dbReference type="NCBIfam" id="TIGR02518">
    <property type="entry name" value="EutH_ACDH"/>
    <property type="match status" value="1"/>
</dbReference>
<protein>
    <submittedName>
        <fullName evidence="3">Acetaldehyde dehydrogenase (Acetylating)</fullName>
        <ecNumber evidence="3">1.2.1.10</ecNumber>
    </submittedName>
</protein>
<feature type="domain" description="Aldehyde dehydrogenase" evidence="2">
    <location>
        <begin position="24"/>
        <end position="274"/>
    </location>
</feature>
<evidence type="ECO:0000256" key="1">
    <source>
        <dbReference type="ARBA" id="ARBA00023002"/>
    </source>
</evidence>
<dbReference type="InterPro" id="IPR015590">
    <property type="entry name" value="Aldehyde_DH_dom"/>
</dbReference>
<dbReference type="PANTHER" id="PTHR11699">
    <property type="entry name" value="ALDEHYDE DEHYDROGENASE-RELATED"/>
    <property type="match status" value="1"/>
</dbReference>
<dbReference type="AlphaFoldDB" id="A0A6M0H3K2"/>
<comment type="caution">
    <text evidence="3">The sequence shown here is derived from an EMBL/GenBank/DDBJ whole genome shotgun (WGS) entry which is preliminary data.</text>
</comment>
<dbReference type="Gene3D" id="3.40.309.10">
    <property type="entry name" value="Aldehyde Dehydrogenase, Chain A, domain 2"/>
    <property type="match status" value="1"/>
</dbReference>
<name>A0A6M0H3K2_9CLOT</name>
<dbReference type="Pfam" id="PF00171">
    <property type="entry name" value="Aldedh"/>
    <property type="match status" value="1"/>
</dbReference>
<keyword evidence="4" id="KW-1185">Reference proteome</keyword>
<proteinExistence type="predicted"/>
<organism evidence="3 4">
    <name type="scientific">Clostridium senegalense</name>
    <dbReference type="NCBI Taxonomy" id="1465809"/>
    <lineage>
        <taxon>Bacteria</taxon>
        <taxon>Bacillati</taxon>
        <taxon>Bacillota</taxon>
        <taxon>Clostridia</taxon>
        <taxon>Eubacteriales</taxon>
        <taxon>Clostridiaceae</taxon>
        <taxon>Clostridium</taxon>
    </lineage>
</organism>
<sequence length="536" mass="56939">MENFDKDLYSIQEARNLARLGKIAANKIADYTEEQIDKILRNMVRVAEENAACLAQMAVEDTGFGKVEDKTFKNHLASTILYDSIKDMKTIGIIGEDEVNKVIEVADPVGLVMGIVPSTNPTSTAIYKSMIAIKSRNAIVFSPHPSAARCTIKAAQLMNDAAVEAGAPENIVSVVHTPTIAATNELMKCKEVAIIIATGGPGMVKAAYSAGKPALGVGAGNSPAYIEKTANIEKAVRNIMASKTFDNGTICASEQSIVCEECNCDAVVAEFKKQGGYFMTEEETNKVCKLLFKNGHAMNAKFVGRSPQVIATAAGISIPEGTKVLIGKQNGVGEGNPLSYEKLTTVLGCYTVKDSKEAYELSCELLQNGIGHTMSIHTEDRAIVMKFSGVPASRILINTGGTQGGTGASTGLNPAFTLGCGTWGGSSTSENVTPEHLINIKRVTYGLKDCATLASNDPTFNCIKTAENCHGVQNQFINMSPAQIAAAAEVLNKVNDSVKNTNNCTECSSEAKNESGKNEELLDLVNQIIATMKGNN</sequence>
<keyword evidence="1 3" id="KW-0560">Oxidoreductase</keyword>
<accession>A0A6M0H3K2</accession>
<dbReference type="EMBL" id="JAAGPU010000008">
    <property type="protein sequence ID" value="NEU04441.1"/>
    <property type="molecule type" value="Genomic_DNA"/>
</dbReference>
<dbReference type="InterPro" id="IPR016161">
    <property type="entry name" value="Ald_DH/histidinol_DH"/>
</dbReference>
<evidence type="ECO:0000259" key="2">
    <source>
        <dbReference type="Pfam" id="PF00171"/>
    </source>
</evidence>
<dbReference type="CDD" id="cd07122">
    <property type="entry name" value="ALDH_F20_ACDH"/>
    <property type="match status" value="1"/>
</dbReference>
<dbReference type="Gene3D" id="3.40.605.10">
    <property type="entry name" value="Aldehyde Dehydrogenase, Chain A, domain 1"/>
    <property type="match status" value="1"/>
</dbReference>
<dbReference type="InterPro" id="IPR016163">
    <property type="entry name" value="Ald_DH_C"/>
</dbReference>
<dbReference type="RefSeq" id="WP_061994456.1">
    <property type="nucleotide sequence ID" value="NZ_JAAGPU010000008.1"/>
</dbReference>
<dbReference type="GO" id="GO:0008774">
    <property type="term" value="F:acetaldehyde dehydrogenase (acetylating) activity"/>
    <property type="evidence" value="ECO:0007669"/>
    <property type="project" value="UniProtKB-EC"/>
</dbReference>
<evidence type="ECO:0000313" key="4">
    <source>
        <dbReference type="Proteomes" id="UP000481872"/>
    </source>
</evidence>
<dbReference type="SUPFAM" id="SSF53720">
    <property type="entry name" value="ALDH-like"/>
    <property type="match status" value="1"/>
</dbReference>
<dbReference type="Proteomes" id="UP000481872">
    <property type="component" value="Unassembled WGS sequence"/>
</dbReference>
<gene>
    <name evidence="3" type="ORF">G3M99_06130</name>
</gene>
<dbReference type="InterPro" id="IPR013357">
    <property type="entry name" value="Acetaldehyde_DH_acetylating"/>
</dbReference>
<evidence type="ECO:0000313" key="3">
    <source>
        <dbReference type="EMBL" id="NEU04441.1"/>
    </source>
</evidence>
<dbReference type="InterPro" id="IPR016162">
    <property type="entry name" value="Ald_DH_N"/>
</dbReference>
<dbReference type="EC" id="1.2.1.10" evidence="3"/>